<protein>
    <submittedName>
        <fullName evidence="2">Uncharacterized protein</fullName>
    </submittedName>
</protein>
<name>A0A3A6TXH6_9GAMM</name>
<keyword evidence="1" id="KW-0812">Transmembrane</keyword>
<keyword evidence="1" id="KW-1133">Transmembrane helix</keyword>
<organism evidence="2 3">
    <name type="scientific">Parashewanella spongiae</name>
    <dbReference type="NCBI Taxonomy" id="342950"/>
    <lineage>
        <taxon>Bacteria</taxon>
        <taxon>Pseudomonadati</taxon>
        <taxon>Pseudomonadota</taxon>
        <taxon>Gammaproteobacteria</taxon>
        <taxon>Alteromonadales</taxon>
        <taxon>Shewanellaceae</taxon>
        <taxon>Parashewanella</taxon>
    </lineage>
</organism>
<comment type="caution">
    <text evidence="2">The sequence shown here is derived from an EMBL/GenBank/DDBJ whole genome shotgun (WGS) entry which is preliminary data.</text>
</comment>
<evidence type="ECO:0000313" key="2">
    <source>
        <dbReference type="EMBL" id="RJY13292.1"/>
    </source>
</evidence>
<feature type="transmembrane region" description="Helical" evidence="1">
    <location>
        <begin position="6"/>
        <end position="25"/>
    </location>
</feature>
<dbReference type="AlphaFoldDB" id="A0A3A6TXH6"/>
<keyword evidence="3" id="KW-1185">Reference proteome</keyword>
<dbReference type="Proteomes" id="UP000273022">
    <property type="component" value="Unassembled WGS sequence"/>
</dbReference>
<accession>A0A3A6TXH6</accession>
<sequence length="62" mass="6952">MSILTFNVYFFVMGIRYFSIFINYLNLLGGNDGVSGGGGSNPLIPTNYLVEMQKEISFYRTA</sequence>
<gene>
    <name evidence="2" type="ORF">D5R81_11390</name>
</gene>
<dbReference type="EMBL" id="QYYH01000066">
    <property type="protein sequence ID" value="RJY13292.1"/>
    <property type="molecule type" value="Genomic_DNA"/>
</dbReference>
<reference evidence="2 3" key="1">
    <citation type="submission" date="2018-09" db="EMBL/GenBank/DDBJ databases">
        <title>Phylogeny of the Shewanellaceae, and recommendation for two new genera, Pseudoshewanella and Parashewanella.</title>
        <authorList>
            <person name="Wang G."/>
        </authorList>
    </citation>
    <scope>NUCLEOTIDE SEQUENCE [LARGE SCALE GENOMIC DNA]</scope>
    <source>
        <strain evidence="2 3">KCTC 22492</strain>
    </source>
</reference>
<evidence type="ECO:0000313" key="3">
    <source>
        <dbReference type="Proteomes" id="UP000273022"/>
    </source>
</evidence>
<keyword evidence="1" id="KW-0472">Membrane</keyword>
<proteinExistence type="predicted"/>
<evidence type="ECO:0000256" key="1">
    <source>
        <dbReference type="SAM" id="Phobius"/>
    </source>
</evidence>